<name>A0ABQ9Y9F1_9EUKA</name>
<feature type="region of interest" description="Disordered" evidence="1">
    <location>
        <begin position="1"/>
        <end position="20"/>
    </location>
</feature>
<feature type="region of interest" description="Disordered" evidence="1">
    <location>
        <begin position="42"/>
        <end position="151"/>
    </location>
</feature>
<evidence type="ECO:0000256" key="1">
    <source>
        <dbReference type="SAM" id="MobiDB-lite"/>
    </source>
</evidence>
<feature type="compositionally biased region" description="Low complexity" evidence="1">
    <location>
        <begin position="60"/>
        <end position="76"/>
    </location>
</feature>
<protein>
    <submittedName>
        <fullName evidence="2">Uncharacterized protein</fullName>
    </submittedName>
</protein>
<feature type="compositionally biased region" description="Low complexity" evidence="1">
    <location>
        <begin position="83"/>
        <end position="92"/>
    </location>
</feature>
<keyword evidence="3" id="KW-1185">Reference proteome</keyword>
<evidence type="ECO:0000313" key="2">
    <source>
        <dbReference type="EMBL" id="KAK2960360.1"/>
    </source>
</evidence>
<accession>A0ABQ9Y9F1</accession>
<comment type="caution">
    <text evidence="2">The sequence shown here is derived from an EMBL/GenBank/DDBJ whole genome shotgun (WGS) entry which is preliminary data.</text>
</comment>
<dbReference type="EMBL" id="JARBJD010000023">
    <property type="protein sequence ID" value="KAK2960360.1"/>
    <property type="molecule type" value="Genomic_DNA"/>
</dbReference>
<sequence length="151" mass="16669">MTVFFVNSPSSTPDNPKSQLFNADCSIPILLHTIESWYQKEISTQSDNSKETTKLPTDISDTSTKPQKQTQPQQNPSQPPSQPSDTSEEPTTFDLFDSSNTPLRLNEHKNSNGLEFITPFSVYTGNYRNPNEPAQPAPGTKGKPVAQAAKK</sequence>
<proteinExistence type="predicted"/>
<dbReference type="Proteomes" id="UP001281761">
    <property type="component" value="Unassembled WGS sequence"/>
</dbReference>
<reference evidence="2 3" key="1">
    <citation type="journal article" date="2022" name="bioRxiv">
        <title>Genomics of Preaxostyla Flagellates Illuminates Evolutionary Transitions and the Path Towards Mitochondrial Loss.</title>
        <authorList>
            <person name="Novak L.V.F."/>
            <person name="Treitli S.C."/>
            <person name="Pyrih J."/>
            <person name="Halakuc P."/>
            <person name="Pipaliya S.V."/>
            <person name="Vacek V."/>
            <person name="Brzon O."/>
            <person name="Soukal P."/>
            <person name="Eme L."/>
            <person name="Dacks J.B."/>
            <person name="Karnkowska A."/>
            <person name="Elias M."/>
            <person name="Hampl V."/>
        </authorList>
    </citation>
    <scope>NUCLEOTIDE SEQUENCE [LARGE SCALE GENOMIC DNA]</scope>
    <source>
        <strain evidence="2">NAU3</strain>
        <tissue evidence="2">Gut</tissue>
    </source>
</reference>
<organism evidence="2 3">
    <name type="scientific">Blattamonas nauphoetae</name>
    <dbReference type="NCBI Taxonomy" id="2049346"/>
    <lineage>
        <taxon>Eukaryota</taxon>
        <taxon>Metamonada</taxon>
        <taxon>Preaxostyla</taxon>
        <taxon>Oxymonadida</taxon>
        <taxon>Blattamonas</taxon>
    </lineage>
</organism>
<gene>
    <name evidence="2" type="ORF">BLNAU_4577</name>
</gene>
<evidence type="ECO:0000313" key="3">
    <source>
        <dbReference type="Proteomes" id="UP001281761"/>
    </source>
</evidence>